<dbReference type="InterPro" id="IPR002821">
    <property type="entry name" value="Hydantoinase_A"/>
</dbReference>
<feature type="domain" description="Hydantoinase A/oxoprolinase" evidence="2">
    <location>
        <begin position="208"/>
        <end position="502"/>
    </location>
</feature>
<accession>A0ABS6H8M5</accession>
<evidence type="ECO:0000259" key="3">
    <source>
        <dbReference type="Pfam" id="PF02538"/>
    </source>
</evidence>
<feature type="domain" description="Hydantoinase B/oxoprolinase" evidence="3">
    <location>
        <begin position="719"/>
        <end position="1237"/>
    </location>
</feature>
<comment type="caution">
    <text evidence="6">The sequence shown here is derived from an EMBL/GenBank/DDBJ whole genome shotgun (WGS) entry which is preliminary data.</text>
</comment>
<feature type="domain" description="Hydantoinase/oxoprolinase N-terminal" evidence="4">
    <location>
        <begin position="9"/>
        <end position="187"/>
    </location>
</feature>
<dbReference type="EMBL" id="JAERQM010000004">
    <property type="protein sequence ID" value="MBU8544799.1"/>
    <property type="molecule type" value="Genomic_DNA"/>
</dbReference>
<dbReference type="InterPro" id="IPR045079">
    <property type="entry name" value="Oxoprolinase-like"/>
</dbReference>
<dbReference type="Proteomes" id="UP000689967">
    <property type="component" value="Unassembled WGS sequence"/>
</dbReference>
<dbReference type="Pfam" id="PF01968">
    <property type="entry name" value="Hydantoinase_A"/>
    <property type="match status" value="1"/>
</dbReference>
<evidence type="ECO:0000259" key="2">
    <source>
        <dbReference type="Pfam" id="PF01968"/>
    </source>
</evidence>
<proteinExistence type="inferred from homology"/>
<evidence type="ECO:0000259" key="4">
    <source>
        <dbReference type="Pfam" id="PF05378"/>
    </source>
</evidence>
<feature type="domain" description="Acetophenone carboxylase-like C-terminal" evidence="5">
    <location>
        <begin position="517"/>
        <end position="680"/>
    </location>
</feature>
<evidence type="ECO:0000313" key="7">
    <source>
        <dbReference type="Proteomes" id="UP000689967"/>
    </source>
</evidence>
<comment type="similarity">
    <text evidence="1">Belongs to the oxoprolinase family.</text>
</comment>
<dbReference type="Pfam" id="PF19278">
    <property type="entry name" value="Hydant_A_C"/>
    <property type="match status" value="1"/>
</dbReference>
<evidence type="ECO:0000313" key="6">
    <source>
        <dbReference type="EMBL" id="MBU8544799.1"/>
    </source>
</evidence>
<organism evidence="6 7">
    <name type="scientific">Falsiroseomonas oleicola</name>
    <dbReference type="NCBI Taxonomy" id="2801474"/>
    <lineage>
        <taxon>Bacteria</taxon>
        <taxon>Pseudomonadati</taxon>
        <taxon>Pseudomonadota</taxon>
        <taxon>Alphaproteobacteria</taxon>
        <taxon>Acetobacterales</taxon>
        <taxon>Roseomonadaceae</taxon>
        <taxon>Falsiroseomonas</taxon>
    </lineage>
</organism>
<reference evidence="6 7" key="1">
    <citation type="submission" date="2021-01" db="EMBL/GenBank/DDBJ databases">
        <title>Roseomonas sp. nov, a bacterium isolated from an oil production mixture in Yumen Oilfield.</title>
        <authorList>
            <person name="Wu D."/>
        </authorList>
    </citation>
    <scope>NUCLEOTIDE SEQUENCE [LARGE SCALE GENOMIC DNA]</scope>
    <source>
        <strain evidence="6 7">ROY-5-3</strain>
    </source>
</reference>
<sequence length="1267" mass="133473">MADAATRYRIGFDIGGTFTDFILLDRATATIRLHKCLTTPQDPSEGALAGLAALVAEAGLALSDISEIVHGTTLITNALIERKGASLGMITTAGFRDVIEMGTEQRYDIYDLFLQYPDPLVPRRNRLEVPERLDRDGQVVTPLDLAAVTQAARQLVAAGAEAIAICFLHAYRNPMHEKAAAAAIRAEFPDLALSLSSEVVAELWEYQRFVTTCANAYVQPLMDRYLARLERELWGRGFRGALRLMQSAGGLVGPEAARTFPIRLLESGPAGGGLATAFFGGLVGKKDVISFDMGGTTAKACMIADGACEVAPMMEVARLHRFKKGSGLPIKAPVIDMIEIGAGGGSIASIDEVGLLKVGPHSAGADPGPACYGRGGTQATVTDANLMLGYYDPGFFLGGRMALDKPAAEAALAAVGAQLGLSAVQTAWGIHRTVTESMAAAARIHIVEKGKDPRRYAMVGFGGAGPAHAVEVARILGVEEVLIPPASGAASALGFLAAPLAFESVRSLPVALDDPAAPAVMQQVLSELAAETAAMLTSSGMDQAELTIERSADMRLAGQIHEINVPLPDGAITAQNLPAVMEAFRRVYSARFTSVYKGVAAEIVSFRVRAAGPAPALTVAQADAPAGGVALKGRRMAWFGDRFHDTPVYDRYALASEGTIHGPAIIEEREATTILGPQDSVTVGAAGTLRIRVGVAAPIAARITPATPMAEACALIEADPVSLEIMWSRLVTIVEEMWQAICRTAFSLIVSEAQDFACDILDADGESLAHSPRAMPVFNLTLPRAVKAMLQKYPAETLRQGDVLITNDPWLCAGHLYDIAIVTPVFLDGRLVALMGTVGHVGDIGGIKDGLKATEIFDEGLQIPPAKLYRAGEPNDTLFDMIGENVRKSEEVLGDLHSFIAANAQGGERLLGFMRDYGMQDLRALAAVVQGRAERAMRDAIRALPDGVYHSTVSNAALGRTLHYPLKLTVAGDEIELDFEGVPDQLPLGGLNCTFSYTIAHGSYPLKCMLSPQVRGNAGCYRPITVKAPEGSVLNCTRPAAVALRTRTGWYLAPNIFRALSDAAPDRVQAHTGLPVSVKVHGLDAKGRLYADHFFMGGGQGASAAQDGKSALLWPTSAANTSIELFETRSPVLVVEKSLVADSGGAGQHRGGLGTRTRMRKLHDDGLPTQASVAAEGVGVDSPGLFGGLQGGAARGAVLDRDGNLIRDCGTGELVTLTDTSRMIEVRLCGGSGFGDPASRSAALVERDLLEGYVSTATAQAAAQAAE</sequence>
<evidence type="ECO:0000259" key="5">
    <source>
        <dbReference type="Pfam" id="PF19278"/>
    </source>
</evidence>
<dbReference type="Pfam" id="PF02538">
    <property type="entry name" value="Hydantoinase_B"/>
    <property type="match status" value="1"/>
</dbReference>
<gene>
    <name evidence="6" type="ORF">JJQ90_13845</name>
</gene>
<dbReference type="InterPro" id="IPR008040">
    <property type="entry name" value="Hydant_A_N"/>
</dbReference>
<dbReference type="Pfam" id="PF05378">
    <property type="entry name" value="Hydant_A_N"/>
    <property type="match status" value="1"/>
</dbReference>
<dbReference type="PANTHER" id="PTHR11365:SF23">
    <property type="entry name" value="HYPOTHETICAL 5-OXOPROLINASE (EUROFUNG)-RELATED"/>
    <property type="match status" value="1"/>
</dbReference>
<dbReference type="PANTHER" id="PTHR11365">
    <property type="entry name" value="5-OXOPROLINASE RELATED"/>
    <property type="match status" value="1"/>
</dbReference>
<protein>
    <submittedName>
        <fullName evidence="6">Hydantoinase B/oxoprolinase family protein</fullName>
    </submittedName>
</protein>
<dbReference type="RefSeq" id="WP_216876375.1">
    <property type="nucleotide sequence ID" value="NZ_JAERQM010000004.1"/>
</dbReference>
<dbReference type="InterPro" id="IPR003692">
    <property type="entry name" value="Hydantoinase_B"/>
</dbReference>
<name>A0ABS6H8M5_9PROT</name>
<evidence type="ECO:0000256" key="1">
    <source>
        <dbReference type="ARBA" id="ARBA00010403"/>
    </source>
</evidence>
<keyword evidence="7" id="KW-1185">Reference proteome</keyword>
<dbReference type="InterPro" id="IPR049517">
    <property type="entry name" value="ACX-like_C"/>
</dbReference>